<organism evidence="1 2">
    <name type="scientific">Spiribacter salinus</name>
    <dbReference type="NCBI Taxonomy" id="1335746"/>
    <lineage>
        <taxon>Bacteria</taxon>
        <taxon>Pseudomonadati</taxon>
        <taxon>Pseudomonadota</taxon>
        <taxon>Gammaproteobacteria</taxon>
        <taxon>Chromatiales</taxon>
        <taxon>Ectothiorhodospiraceae</taxon>
        <taxon>Spiribacter</taxon>
    </lineage>
</organism>
<protein>
    <submittedName>
        <fullName evidence="1">Uncharacterized protein</fullName>
    </submittedName>
</protein>
<gene>
    <name evidence="1" type="ORF">FKY71_08650</name>
</gene>
<dbReference type="InterPro" id="IPR056908">
    <property type="entry name" value="Gp80-like"/>
</dbReference>
<evidence type="ECO:0000313" key="1">
    <source>
        <dbReference type="EMBL" id="TQE99430.1"/>
    </source>
</evidence>
<name>A0A540VRP4_9GAMM</name>
<sequence length="150" mass="15744">MTTSNYLGSALHELILNGVAFAEIADNAATSPATEYYLALHSADPGAAGTQDTSEATYPGYARISIARDGTRWTVTDRVAALVGDSQFPEATSTVSETLTHFSIGRDATGAGEILYSDEVKGNDGNPQPFEVVSGTRPLLKETVSTITLS</sequence>
<dbReference type="EMBL" id="VIFK01000062">
    <property type="protein sequence ID" value="TQE99430.1"/>
    <property type="molecule type" value="Genomic_DNA"/>
</dbReference>
<dbReference type="AlphaFoldDB" id="A0A540VRP4"/>
<evidence type="ECO:0000313" key="2">
    <source>
        <dbReference type="Proteomes" id="UP000315400"/>
    </source>
</evidence>
<reference evidence="1 2" key="1">
    <citation type="submission" date="2019-06" db="EMBL/GenBank/DDBJ databases">
        <title>Metagenome assembled Genome of Spiribacter salinus SL48-SHIP from the microbial mat of Salt Lake 48 (Novosibirsk region, Russia).</title>
        <authorList>
            <person name="Shipova A."/>
            <person name="Rozanov A.S."/>
            <person name="Bryanskaya A.V."/>
            <person name="Peltek S.E."/>
        </authorList>
    </citation>
    <scope>NUCLEOTIDE SEQUENCE [LARGE SCALE GENOMIC DNA]</scope>
    <source>
        <strain evidence="1">SL48-SHIP-2</strain>
    </source>
</reference>
<accession>A0A540VRP4</accession>
<proteinExistence type="predicted"/>
<comment type="caution">
    <text evidence="1">The sequence shown here is derived from an EMBL/GenBank/DDBJ whole genome shotgun (WGS) entry which is preliminary data.</text>
</comment>
<dbReference type="Proteomes" id="UP000315400">
    <property type="component" value="Unassembled WGS sequence"/>
</dbReference>
<dbReference type="Pfam" id="PF23140">
    <property type="entry name" value="Gp80"/>
    <property type="match status" value="1"/>
</dbReference>